<sequence>MEHELMLEPATPEVGVVDESDHHSKTSDDTVVDASTSVDDGSISVRPRGRGRLSGDKPEPAMVLPSFIWDYFVKDASGKFVICTLCPAQSTRFAYSGGTSTMNRHLRKKHHKYAPGKCAADYEYPKGVHRRQVQLQPSITSPANTVAATNAGLLMSDTAGMLGTLSPGEPLGGKQRHQLLELRTARRRAGSASTNKRRKVVVEQPEPASAALATEFDPSGFVTLPGNSTTTTSGALQFPTGFELNDAAIEMAGVGLDQRFFDYSTLTSAASTTTGGLRARRHSSSISNSAGVNSASVNNAANQKILTHRLLKYLIAQYEPLDVSHMGTELCMLLFGGSTEWPAPGLNFGYGGALGFGGGTMGGSVPKLPSEDTIKLALANLYYSQREILKEVMADVEVLSLSLNNWTSAFGQNVLTVSGHWISRGFRRRDCVLEVYVLPLDERVNTIALLRDVMDKWDIPSSKVAALTMRPHTPTTNTPQEDDSDNPRTVAEAQAEAEAEATAIHSEYPGLAVVRCFVEELEGAVSTGLRECADLTRRCRNYVSYFIQNPSEYQIFLALQRSMDEEASAASAASAQAASIAATADGVSVSIAESGNTTMSDELDGECHHDTTSIGVESQ</sequence>
<evidence type="ECO:0000313" key="11">
    <source>
        <dbReference type="Proteomes" id="UP000237271"/>
    </source>
</evidence>
<evidence type="ECO:0000256" key="6">
    <source>
        <dbReference type="ARBA" id="ARBA00023163"/>
    </source>
</evidence>
<feature type="region of interest" description="Disordered" evidence="8">
    <location>
        <begin position="468"/>
        <end position="493"/>
    </location>
</feature>
<dbReference type="EMBL" id="NCKW01006446">
    <property type="protein sequence ID" value="POM71624.1"/>
    <property type="molecule type" value="Genomic_DNA"/>
</dbReference>
<dbReference type="InterPro" id="IPR052035">
    <property type="entry name" value="ZnF_BED_domain_contain"/>
</dbReference>
<evidence type="ECO:0000256" key="3">
    <source>
        <dbReference type="ARBA" id="ARBA00022771"/>
    </source>
</evidence>
<keyword evidence="6" id="KW-0804">Transcription</keyword>
<evidence type="ECO:0000256" key="7">
    <source>
        <dbReference type="ARBA" id="ARBA00023242"/>
    </source>
</evidence>
<keyword evidence="7" id="KW-0539">Nucleus</keyword>
<dbReference type="InterPro" id="IPR036236">
    <property type="entry name" value="Znf_C2H2_sf"/>
</dbReference>
<keyword evidence="11" id="KW-1185">Reference proteome</keyword>
<feature type="region of interest" description="Disordered" evidence="8">
    <location>
        <begin position="597"/>
        <end position="619"/>
    </location>
</feature>
<keyword evidence="3" id="KW-0863">Zinc-finger</keyword>
<dbReference type="AlphaFoldDB" id="A0A2P4Y1F0"/>
<dbReference type="PANTHER" id="PTHR46481:SF10">
    <property type="entry name" value="ZINC FINGER BED DOMAIN-CONTAINING PROTEIN 39"/>
    <property type="match status" value="1"/>
</dbReference>
<name>A0A2P4Y1F0_9STRA</name>
<dbReference type="SMART" id="SM00614">
    <property type="entry name" value="ZnF_BED"/>
    <property type="match status" value="1"/>
</dbReference>
<dbReference type="Pfam" id="PF02892">
    <property type="entry name" value="zf-BED"/>
    <property type="match status" value="1"/>
</dbReference>
<dbReference type="OrthoDB" id="1607513at2759"/>
<accession>A0A2P4Y1F0</accession>
<feature type="domain" description="BED-type" evidence="9">
    <location>
        <begin position="68"/>
        <end position="110"/>
    </location>
</feature>
<dbReference type="SUPFAM" id="SSF57667">
    <property type="entry name" value="beta-beta-alpha zinc fingers"/>
    <property type="match status" value="1"/>
</dbReference>
<dbReference type="InterPro" id="IPR003656">
    <property type="entry name" value="Znf_BED"/>
</dbReference>
<reference evidence="10 11" key="1">
    <citation type="journal article" date="2017" name="Genome Biol. Evol.">
        <title>Phytophthora megakarya and P. palmivora, closely related causal agents of cacao black pod rot, underwent increases in genome sizes and gene numbers by different mechanisms.</title>
        <authorList>
            <person name="Ali S.S."/>
            <person name="Shao J."/>
            <person name="Lary D.J."/>
            <person name="Kronmiller B."/>
            <person name="Shen D."/>
            <person name="Strem M.D."/>
            <person name="Amoako-Attah I."/>
            <person name="Akrofi A.Y."/>
            <person name="Begoude B.A."/>
            <person name="Ten Hoopen G.M."/>
            <person name="Coulibaly K."/>
            <person name="Kebe B.I."/>
            <person name="Melnick R.L."/>
            <person name="Guiltinan M.J."/>
            <person name="Tyler B.M."/>
            <person name="Meinhardt L.W."/>
            <person name="Bailey B.A."/>
        </authorList>
    </citation>
    <scope>NUCLEOTIDE SEQUENCE [LARGE SCALE GENOMIC DNA]</scope>
    <source>
        <strain evidence="11">sbr112.9</strain>
    </source>
</reference>
<dbReference type="GO" id="GO:0008270">
    <property type="term" value="F:zinc ion binding"/>
    <property type="evidence" value="ECO:0007669"/>
    <property type="project" value="UniProtKB-KW"/>
</dbReference>
<keyword evidence="5" id="KW-0805">Transcription regulation</keyword>
<proteinExistence type="predicted"/>
<dbReference type="SUPFAM" id="SSF53098">
    <property type="entry name" value="Ribonuclease H-like"/>
    <property type="match status" value="1"/>
</dbReference>
<evidence type="ECO:0000256" key="2">
    <source>
        <dbReference type="ARBA" id="ARBA00022723"/>
    </source>
</evidence>
<evidence type="ECO:0000313" key="10">
    <source>
        <dbReference type="EMBL" id="POM71624.1"/>
    </source>
</evidence>
<feature type="compositionally biased region" description="Basic and acidic residues" evidence="8">
    <location>
        <begin position="19"/>
        <end position="28"/>
    </location>
</feature>
<dbReference type="Proteomes" id="UP000237271">
    <property type="component" value="Unassembled WGS sequence"/>
</dbReference>
<feature type="region of interest" description="Disordered" evidence="8">
    <location>
        <begin position="1"/>
        <end position="57"/>
    </location>
</feature>
<comment type="subcellular location">
    <subcellularLocation>
        <location evidence="1">Nucleus</location>
    </subcellularLocation>
</comment>
<comment type="caution">
    <text evidence="10">The sequence shown here is derived from an EMBL/GenBank/DDBJ whole genome shotgun (WGS) entry which is preliminary data.</text>
</comment>
<dbReference type="GO" id="GO:0003677">
    <property type="term" value="F:DNA binding"/>
    <property type="evidence" value="ECO:0007669"/>
    <property type="project" value="InterPro"/>
</dbReference>
<gene>
    <name evidence="10" type="ORF">PHPALM_11782</name>
</gene>
<organism evidence="10 11">
    <name type="scientific">Phytophthora palmivora</name>
    <dbReference type="NCBI Taxonomy" id="4796"/>
    <lineage>
        <taxon>Eukaryota</taxon>
        <taxon>Sar</taxon>
        <taxon>Stramenopiles</taxon>
        <taxon>Oomycota</taxon>
        <taxon>Peronosporomycetes</taxon>
        <taxon>Peronosporales</taxon>
        <taxon>Peronosporaceae</taxon>
        <taxon>Phytophthora</taxon>
    </lineage>
</organism>
<dbReference type="GO" id="GO:0005634">
    <property type="term" value="C:nucleus"/>
    <property type="evidence" value="ECO:0007669"/>
    <property type="project" value="UniProtKB-SubCell"/>
</dbReference>
<evidence type="ECO:0000256" key="4">
    <source>
        <dbReference type="ARBA" id="ARBA00022833"/>
    </source>
</evidence>
<keyword evidence="4" id="KW-0862">Zinc</keyword>
<dbReference type="InterPro" id="IPR012337">
    <property type="entry name" value="RNaseH-like_sf"/>
</dbReference>
<evidence type="ECO:0000256" key="1">
    <source>
        <dbReference type="ARBA" id="ARBA00004123"/>
    </source>
</evidence>
<protein>
    <submittedName>
        <fullName evidence="10">Transposase</fullName>
    </submittedName>
</protein>
<evidence type="ECO:0000256" key="5">
    <source>
        <dbReference type="ARBA" id="ARBA00023015"/>
    </source>
</evidence>
<evidence type="ECO:0000259" key="9">
    <source>
        <dbReference type="Pfam" id="PF02892"/>
    </source>
</evidence>
<keyword evidence="2" id="KW-0479">Metal-binding</keyword>
<evidence type="ECO:0000256" key="8">
    <source>
        <dbReference type="SAM" id="MobiDB-lite"/>
    </source>
</evidence>
<dbReference type="GO" id="GO:0009791">
    <property type="term" value="P:post-embryonic development"/>
    <property type="evidence" value="ECO:0007669"/>
    <property type="project" value="UniProtKB-ARBA"/>
</dbReference>
<dbReference type="PANTHER" id="PTHR46481">
    <property type="entry name" value="ZINC FINGER BED DOMAIN-CONTAINING PROTEIN 4"/>
    <property type="match status" value="1"/>
</dbReference>